<dbReference type="GO" id="GO:0005524">
    <property type="term" value="F:ATP binding"/>
    <property type="evidence" value="ECO:0007669"/>
    <property type="project" value="InterPro"/>
</dbReference>
<dbReference type="InterPro" id="IPR027417">
    <property type="entry name" value="P-loop_NTPase"/>
</dbReference>
<dbReference type="GO" id="GO:0016887">
    <property type="term" value="F:ATP hydrolysis activity"/>
    <property type="evidence" value="ECO:0007669"/>
    <property type="project" value="InterPro"/>
</dbReference>
<dbReference type="Pfam" id="PF00004">
    <property type="entry name" value="AAA"/>
    <property type="match status" value="1"/>
</dbReference>
<dbReference type="EMBL" id="LGRX02023232">
    <property type="protein sequence ID" value="KAK3254748.1"/>
    <property type="molecule type" value="Genomic_DNA"/>
</dbReference>
<dbReference type="AlphaFoldDB" id="A0AAE0KMX7"/>
<comment type="caution">
    <text evidence="2">The sequence shown here is derived from an EMBL/GenBank/DDBJ whole genome shotgun (WGS) entry which is preliminary data.</text>
</comment>
<name>A0AAE0KMX7_9CHLO</name>
<evidence type="ECO:0000313" key="3">
    <source>
        <dbReference type="Proteomes" id="UP001190700"/>
    </source>
</evidence>
<evidence type="ECO:0000259" key="1">
    <source>
        <dbReference type="Pfam" id="PF00004"/>
    </source>
</evidence>
<proteinExistence type="predicted"/>
<sequence length="238" mass="25235">MGAARVREIFSRAKSQSPAIVFIDEIDAVAKSRGDGRLKGVGNDEREQTLNQLLTELDGFESLQLPASARVASSSLSLLAGQPAQVPPPVLICHGCRVTAPLKTTVPRHTKDARPLMGRSDCPCAPRCALPTARAHLAAPSRLPVHTSLRPPDCPCAPCCALPTARAHLAAPSRLPVRTLLRPPDCPCAPRCALPTARAHLAAPSRLLRPAKWPPGGGVQAITPRACFRQVSPRDPGQ</sequence>
<organism evidence="2 3">
    <name type="scientific">Cymbomonas tetramitiformis</name>
    <dbReference type="NCBI Taxonomy" id="36881"/>
    <lineage>
        <taxon>Eukaryota</taxon>
        <taxon>Viridiplantae</taxon>
        <taxon>Chlorophyta</taxon>
        <taxon>Pyramimonadophyceae</taxon>
        <taxon>Pyramimonadales</taxon>
        <taxon>Pyramimonadaceae</taxon>
        <taxon>Cymbomonas</taxon>
    </lineage>
</organism>
<evidence type="ECO:0000313" key="2">
    <source>
        <dbReference type="EMBL" id="KAK3254748.1"/>
    </source>
</evidence>
<dbReference type="PANTHER" id="PTHR23076:SF49">
    <property type="entry name" value="ATP-DEPENDENT ZINC METALLOPROTEASE FTSH 7, CHLOROPLASTIC"/>
    <property type="match status" value="1"/>
</dbReference>
<reference evidence="2 3" key="1">
    <citation type="journal article" date="2015" name="Genome Biol. Evol.">
        <title>Comparative Genomics of a Bacterivorous Green Alga Reveals Evolutionary Causalities and Consequences of Phago-Mixotrophic Mode of Nutrition.</title>
        <authorList>
            <person name="Burns J.A."/>
            <person name="Paasch A."/>
            <person name="Narechania A."/>
            <person name="Kim E."/>
        </authorList>
    </citation>
    <scope>NUCLEOTIDE SEQUENCE [LARGE SCALE GENOMIC DNA]</scope>
    <source>
        <strain evidence="2 3">PLY_AMNH</strain>
    </source>
</reference>
<dbReference type="SUPFAM" id="SSF52540">
    <property type="entry name" value="P-loop containing nucleoside triphosphate hydrolases"/>
    <property type="match status" value="1"/>
</dbReference>
<dbReference type="GO" id="GO:0006508">
    <property type="term" value="P:proteolysis"/>
    <property type="evidence" value="ECO:0007669"/>
    <property type="project" value="TreeGrafter"/>
</dbReference>
<dbReference type="GO" id="GO:0004176">
    <property type="term" value="F:ATP-dependent peptidase activity"/>
    <property type="evidence" value="ECO:0007669"/>
    <property type="project" value="TreeGrafter"/>
</dbReference>
<dbReference type="Proteomes" id="UP001190700">
    <property type="component" value="Unassembled WGS sequence"/>
</dbReference>
<protein>
    <recommendedName>
        <fullName evidence="1">ATPase AAA-type core domain-containing protein</fullName>
    </recommendedName>
</protein>
<feature type="domain" description="ATPase AAA-type core" evidence="1">
    <location>
        <begin position="3"/>
        <end position="63"/>
    </location>
</feature>
<dbReference type="PANTHER" id="PTHR23076">
    <property type="entry name" value="METALLOPROTEASE M41 FTSH"/>
    <property type="match status" value="1"/>
</dbReference>
<dbReference type="InterPro" id="IPR003959">
    <property type="entry name" value="ATPase_AAA_core"/>
</dbReference>
<gene>
    <name evidence="2" type="ORF">CYMTET_36050</name>
</gene>
<keyword evidence="3" id="KW-1185">Reference proteome</keyword>
<accession>A0AAE0KMX7</accession>
<dbReference type="Gene3D" id="3.40.50.300">
    <property type="entry name" value="P-loop containing nucleotide triphosphate hydrolases"/>
    <property type="match status" value="1"/>
</dbReference>
<dbReference type="GO" id="GO:0009535">
    <property type="term" value="C:chloroplast thylakoid membrane"/>
    <property type="evidence" value="ECO:0007669"/>
    <property type="project" value="TreeGrafter"/>
</dbReference>